<organism evidence="10 11">
    <name type="scientific">Allacma fusca</name>
    <dbReference type="NCBI Taxonomy" id="39272"/>
    <lineage>
        <taxon>Eukaryota</taxon>
        <taxon>Metazoa</taxon>
        <taxon>Ecdysozoa</taxon>
        <taxon>Arthropoda</taxon>
        <taxon>Hexapoda</taxon>
        <taxon>Collembola</taxon>
        <taxon>Symphypleona</taxon>
        <taxon>Sminthuridae</taxon>
        <taxon>Allacma</taxon>
    </lineage>
</organism>
<dbReference type="GO" id="GO:0072657">
    <property type="term" value="P:protein localization to membrane"/>
    <property type="evidence" value="ECO:0007669"/>
    <property type="project" value="TreeGrafter"/>
</dbReference>
<protein>
    <recommendedName>
        <fullName evidence="9">Transmembrane 9 superfamily member</fullName>
    </recommendedName>
</protein>
<evidence type="ECO:0000256" key="2">
    <source>
        <dbReference type="ARBA" id="ARBA00004555"/>
    </source>
</evidence>
<feature type="non-terminal residue" evidence="10">
    <location>
        <position position="1"/>
    </location>
</feature>
<dbReference type="EMBL" id="CAJVCH010171629">
    <property type="protein sequence ID" value="CAG7728980.1"/>
    <property type="molecule type" value="Genomic_DNA"/>
</dbReference>
<dbReference type="PANTHER" id="PTHR10766">
    <property type="entry name" value="TRANSMEMBRANE 9 SUPERFAMILY PROTEIN"/>
    <property type="match status" value="1"/>
</dbReference>
<keyword evidence="8" id="KW-0472">Membrane</keyword>
<evidence type="ECO:0000256" key="4">
    <source>
        <dbReference type="ARBA" id="ARBA00022692"/>
    </source>
</evidence>
<keyword evidence="6" id="KW-1133">Transmembrane helix</keyword>
<evidence type="ECO:0000256" key="7">
    <source>
        <dbReference type="ARBA" id="ARBA00023034"/>
    </source>
</evidence>
<evidence type="ECO:0000256" key="8">
    <source>
        <dbReference type="ARBA" id="ARBA00023136"/>
    </source>
</evidence>
<dbReference type="GO" id="GO:0005794">
    <property type="term" value="C:Golgi apparatus"/>
    <property type="evidence" value="ECO:0007669"/>
    <property type="project" value="UniProtKB-SubCell"/>
</dbReference>
<gene>
    <name evidence="10" type="ORF">AFUS01_LOCUS17722</name>
</gene>
<dbReference type="Pfam" id="PF02990">
    <property type="entry name" value="EMP70"/>
    <property type="match status" value="1"/>
</dbReference>
<comment type="caution">
    <text evidence="10">The sequence shown here is derived from an EMBL/GenBank/DDBJ whole genome shotgun (WGS) entry which is preliminary data.</text>
</comment>
<dbReference type="GO" id="GO:0016020">
    <property type="term" value="C:membrane"/>
    <property type="evidence" value="ECO:0007669"/>
    <property type="project" value="UniProtKB-SubCell"/>
</dbReference>
<dbReference type="InterPro" id="IPR004240">
    <property type="entry name" value="EMP70"/>
</dbReference>
<sequence length="215" mass="24399">MCTGFYVPGVAPVEFKGGDPIGVKAVKMTSTITQLPYSYYSLPFCKPRATKLEYKSENLGEVLRGDRIVTTPYEFKMLEDRDCSLACNSADSPLRWDATHSSVAFSHIDHQYYVHMIVDNLPCVTKLPTHDGMDQQFEVGYRLGMMSRDGKRAFINNHLDFILSYHSEDQKTFRVVGCEIQPKSVNRALLNGKDQSCNIDYTRLNSNEADSFQEI</sequence>
<name>A0A8J2KN74_9HEXA</name>
<comment type="similarity">
    <text evidence="3 9">Belongs to the nonaspanin (TM9SF) (TC 9.A.2) family.</text>
</comment>
<reference evidence="10" key="1">
    <citation type="submission" date="2021-06" db="EMBL/GenBank/DDBJ databases">
        <authorList>
            <person name="Hodson N. C."/>
            <person name="Mongue J. A."/>
            <person name="Jaron S. K."/>
        </authorList>
    </citation>
    <scope>NUCLEOTIDE SEQUENCE</scope>
</reference>
<evidence type="ECO:0000313" key="10">
    <source>
        <dbReference type="EMBL" id="CAG7728980.1"/>
    </source>
</evidence>
<evidence type="ECO:0000256" key="6">
    <source>
        <dbReference type="ARBA" id="ARBA00022989"/>
    </source>
</evidence>
<keyword evidence="5" id="KW-0732">Signal</keyword>
<keyword evidence="4" id="KW-0812">Transmembrane</keyword>
<keyword evidence="7" id="KW-0333">Golgi apparatus</keyword>
<comment type="subcellular location">
    <subcellularLocation>
        <location evidence="2">Golgi apparatus</location>
    </subcellularLocation>
    <subcellularLocation>
        <location evidence="1">Membrane</location>
        <topology evidence="1">Multi-pass membrane protein</topology>
    </subcellularLocation>
</comment>
<evidence type="ECO:0000256" key="1">
    <source>
        <dbReference type="ARBA" id="ARBA00004141"/>
    </source>
</evidence>
<evidence type="ECO:0000256" key="9">
    <source>
        <dbReference type="RuleBase" id="RU363079"/>
    </source>
</evidence>
<dbReference type="PANTHER" id="PTHR10766:SF55">
    <property type="entry name" value="TRANSMEMBRANE 9 SUPERFAMILY MEMBER 4"/>
    <property type="match status" value="1"/>
</dbReference>
<proteinExistence type="inferred from homology"/>
<evidence type="ECO:0000256" key="5">
    <source>
        <dbReference type="ARBA" id="ARBA00022729"/>
    </source>
</evidence>
<dbReference type="OrthoDB" id="1666796at2759"/>
<dbReference type="AlphaFoldDB" id="A0A8J2KN74"/>
<evidence type="ECO:0000313" key="11">
    <source>
        <dbReference type="Proteomes" id="UP000708208"/>
    </source>
</evidence>
<accession>A0A8J2KN74</accession>
<evidence type="ECO:0000256" key="3">
    <source>
        <dbReference type="ARBA" id="ARBA00005227"/>
    </source>
</evidence>
<dbReference type="Proteomes" id="UP000708208">
    <property type="component" value="Unassembled WGS sequence"/>
</dbReference>
<keyword evidence="11" id="KW-1185">Reference proteome</keyword>